<sequence>MDDDMGKAVTRWTDHEFAGLDLGDSRLNKRA</sequence>
<keyword evidence="3" id="KW-1185">Reference proteome</keyword>
<dbReference type="Proteomes" id="UP000621455">
    <property type="component" value="Unassembled WGS sequence"/>
</dbReference>
<name>A0ABX0ND06_9BURK</name>
<feature type="domain" description="Transposase Tn5-like N-terminal" evidence="1">
    <location>
        <begin position="11"/>
        <end position="31"/>
    </location>
</feature>
<evidence type="ECO:0000313" key="3">
    <source>
        <dbReference type="Proteomes" id="UP000621455"/>
    </source>
</evidence>
<evidence type="ECO:0000313" key="2">
    <source>
        <dbReference type="EMBL" id="NHZ83007.1"/>
    </source>
</evidence>
<protein>
    <recommendedName>
        <fullName evidence="1">Transposase Tn5-like N-terminal domain-containing protein</fullName>
    </recommendedName>
</protein>
<dbReference type="EMBL" id="WHJG01000042">
    <property type="protein sequence ID" value="NHZ83007.1"/>
    <property type="molecule type" value="Genomic_DNA"/>
</dbReference>
<evidence type="ECO:0000259" key="1">
    <source>
        <dbReference type="Pfam" id="PF14706"/>
    </source>
</evidence>
<reference evidence="2 3" key="1">
    <citation type="submission" date="2019-10" db="EMBL/GenBank/DDBJ databases">
        <title>Taxonomy of Antarctic Massilia spp.: description of Massilia rubra sp. nov., Massilia aquatica sp. nov., Massilia mucilaginosa sp. nov., Massilia frigida sp. nov. isolated from streams, lakes and regoliths.</title>
        <authorList>
            <person name="Holochova P."/>
            <person name="Sedlacek I."/>
            <person name="Kralova S."/>
            <person name="Maslanova I."/>
            <person name="Busse H.-J."/>
            <person name="Stankova E."/>
            <person name="Vrbovska V."/>
            <person name="Kovarovic V."/>
            <person name="Bartak M."/>
            <person name="Svec P."/>
            <person name="Pantucek R."/>
        </authorList>
    </citation>
    <scope>NUCLEOTIDE SEQUENCE [LARGE SCALE GENOMIC DNA]</scope>
    <source>
        <strain evidence="2 3">CCM 8695</strain>
    </source>
</reference>
<comment type="caution">
    <text evidence="2">The sequence shown here is derived from an EMBL/GenBank/DDBJ whole genome shotgun (WGS) entry which is preliminary data.</text>
</comment>
<feature type="non-terminal residue" evidence="2">
    <location>
        <position position="31"/>
    </location>
</feature>
<proteinExistence type="predicted"/>
<dbReference type="InterPro" id="IPR014735">
    <property type="entry name" value="Transposase_Tn5-like_N"/>
</dbReference>
<dbReference type="Gene3D" id="1.10.246.40">
    <property type="entry name" value="Tn5 transposase, domain 1"/>
    <property type="match status" value="1"/>
</dbReference>
<gene>
    <name evidence="2" type="ORF">F2P44_27565</name>
</gene>
<dbReference type="InterPro" id="IPR038215">
    <property type="entry name" value="TN5-like_N_sf"/>
</dbReference>
<organism evidence="2 3">
    <name type="scientific">Massilia frigida</name>
    <dbReference type="NCBI Taxonomy" id="2609281"/>
    <lineage>
        <taxon>Bacteria</taxon>
        <taxon>Pseudomonadati</taxon>
        <taxon>Pseudomonadota</taxon>
        <taxon>Betaproteobacteria</taxon>
        <taxon>Burkholderiales</taxon>
        <taxon>Oxalobacteraceae</taxon>
        <taxon>Telluria group</taxon>
        <taxon>Massilia</taxon>
    </lineage>
</organism>
<dbReference type="Pfam" id="PF14706">
    <property type="entry name" value="Tnp_DNA_bind"/>
    <property type="match status" value="1"/>
</dbReference>
<accession>A0ABX0ND06</accession>